<keyword evidence="2" id="KW-1185">Reference proteome</keyword>
<organism evidence="1 2">
    <name type="scientific">Drosophila gunungcola</name>
    <name type="common">fruit fly</name>
    <dbReference type="NCBI Taxonomy" id="103775"/>
    <lineage>
        <taxon>Eukaryota</taxon>
        <taxon>Metazoa</taxon>
        <taxon>Ecdysozoa</taxon>
        <taxon>Arthropoda</taxon>
        <taxon>Hexapoda</taxon>
        <taxon>Insecta</taxon>
        <taxon>Pterygota</taxon>
        <taxon>Neoptera</taxon>
        <taxon>Endopterygota</taxon>
        <taxon>Diptera</taxon>
        <taxon>Brachycera</taxon>
        <taxon>Muscomorpha</taxon>
        <taxon>Ephydroidea</taxon>
        <taxon>Drosophilidae</taxon>
        <taxon>Drosophila</taxon>
        <taxon>Sophophora</taxon>
    </lineage>
</organism>
<proteinExistence type="predicted"/>
<protein>
    <submittedName>
        <fullName evidence="1">Uncharacterized protein</fullName>
    </submittedName>
</protein>
<reference evidence="1" key="1">
    <citation type="journal article" date="2023" name="Genome Biol. Evol.">
        <title>Long-read-based Genome Assembly of Drosophila gunungcola Reveals Fewer Chemosensory Genes in Flower-breeding Species.</title>
        <authorList>
            <person name="Negi A."/>
            <person name="Liao B.Y."/>
            <person name="Yeh S.D."/>
        </authorList>
    </citation>
    <scope>NUCLEOTIDE SEQUENCE</scope>
    <source>
        <strain evidence="1">Sukarami</strain>
    </source>
</reference>
<gene>
    <name evidence="1" type="ORF">M5D96_010810</name>
</gene>
<name>A0A9P9YGW7_9MUSC</name>
<evidence type="ECO:0000313" key="1">
    <source>
        <dbReference type="EMBL" id="KAI8036398.1"/>
    </source>
</evidence>
<dbReference type="AlphaFoldDB" id="A0A9P9YGW7"/>
<evidence type="ECO:0000313" key="2">
    <source>
        <dbReference type="Proteomes" id="UP001059596"/>
    </source>
</evidence>
<dbReference type="Proteomes" id="UP001059596">
    <property type="component" value="Unassembled WGS sequence"/>
</dbReference>
<accession>A0A9P9YGW7</accession>
<dbReference type="EMBL" id="JAMKOV010000020">
    <property type="protein sequence ID" value="KAI8036398.1"/>
    <property type="molecule type" value="Genomic_DNA"/>
</dbReference>
<feature type="non-terminal residue" evidence="1">
    <location>
        <position position="113"/>
    </location>
</feature>
<comment type="caution">
    <text evidence="1">The sequence shown here is derived from an EMBL/GenBank/DDBJ whole genome shotgun (WGS) entry which is preliminary data.</text>
</comment>
<sequence>MLLHLINKNHLYIIFKINKYTSASKKGYLKVYTVPFLLVPSNPLPISAAASNYFEINNYKKVRASAVAEVPTEFCQPAEIYSNAFNGTELFHDIKDVIFLLKRANKKGESLDL</sequence>